<dbReference type="InterPro" id="IPR029066">
    <property type="entry name" value="PLP-binding_barrel"/>
</dbReference>
<evidence type="ECO:0000256" key="2">
    <source>
        <dbReference type="ARBA" id="ARBA00001933"/>
    </source>
</evidence>
<evidence type="ECO:0000313" key="10">
    <source>
        <dbReference type="Proteomes" id="UP001589858"/>
    </source>
</evidence>
<keyword evidence="6 7" id="KW-0413">Isomerase</keyword>
<dbReference type="InterPro" id="IPR011079">
    <property type="entry name" value="Ala_racemase_C"/>
</dbReference>
<dbReference type="InterPro" id="IPR009006">
    <property type="entry name" value="Ala_racemase/Decarboxylase_C"/>
</dbReference>
<protein>
    <recommendedName>
        <fullName evidence="4 7">Alanine racemase</fullName>
        <ecNumber evidence="4 7">5.1.1.1</ecNumber>
    </recommendedName>
</protein>
<dbReference type="NCBIfam" id="TIGR00492">
    <property type="entry name" value="alr"/>
    <property type="match status" value="1"/>
</dbReference>
<comment type="catalytic activity">
    <reaction evidence="1 7">
        <text>L-alanine = D-alanine</text>
        <dbReference type="Rhea" id="RHEA:20249"/>
        <dbReference type="ChEBI" id="CHEBI:57416"/>
        <dbReference type="ChEBI" id="CHEBI:57972"/>
        <dbReference type="EC" id="5.1.1.1"/>
    </reaction>
</comment>
<dbReference type="PANTHER" id="PTHR30511:SF0">
    <property type="entry name" value="ALANINE RACEMASE, CATABOLIC-RELATED"/>
    <property type="match status" value="1"/>
</dbReference>
<dbReference type="GO" id="GO:0008784">
    <property type="term" value="F:alanine racemase activity"/>
    <property type="evidence" value="ECO:0007669"/>
    <property type="project" value="UniProtKB-EC"/>
</dbReference>
<dbReference type="InterPro" id="IPR020622">
    <property type="entry name" value="Ala_racemase_pyridoxalP-BS"/>
</dbReference>
<feature type="binding site" evidence="7">
    <location>
        <position position="134"/>
    </location>
    <ligand>
        <name>substrate</name>
    </ligand>
</feature>
<sequence length="378" mass="39943">MVAGARLTIDLEALAANYRLIRDRVAPAAVGGVVKANGYGLGAAQVARTLIDEGCRHLFVALQGEAEALIPELPAGIPVYILNGLLPGGEASCAALGAVPVLNSLDQIERWSAEAARCDTRLPAVLQVDTGMSRMGLPGDEIAQLLARPELLRPIDLHFIISHLACADEPGDAANAAQETHFRTIAASFPGVPLALDNSGGSFHARGHFDLVRAGIALYGGAPHGNAPNPMRPTVHLEARIAQLRTIPPGTGVGYGLTFKTTRETRIATIPVGYADGWPRCLGNRGWAYIAGIRVPFAGRVSMDSITLDVTDVPAEHLLPGAWVELLGPHQGIDQVAADAGTISYEILTQLSRRYERVYLPSATSARIRSTASMKTAP</sequence>
<dbReference type="PANTHER" id="PTHR30511">
    <property type="entry name" value="ALANINE RACEMASE"/>
    <property type="match status" value="1"/>
</dbReference>
<evidence type="ECO:0000256" key="3">
    <source>
        <dbReference type="ARBA" id="ARBA00007880"/>
    </source>
</evidence>
<dbReference type="Pfam" id="PF00842">
    <property type="entry name" value="Ala_racemase_C"/>
    <property type="match status" value="1"/>
</dbReference>
<dbReference type="CDD" id="cd00430">
    <property type="entry name" value="PLPDE_III_AR"/>
    <property type="match status" value="1"/>
</dbReference>
<comment type="cofactor">
    <cofactor evidence="2 7">
        <name>pyridoxal 5'-phosphate</name>
        <dbReference type="ChEBI" id="CHEBI:597326"/>
    </cofactor>
</comment>
<comment type="function">
    <text evidence="7">Catalyzes the interconversion of L-alanine and D-alanine. May also act on other amino acids.</text>
</comment>
<dbReference type="Gene3D" id="2.40.37.10">
    <property type="entry name" value="Lyase, Ornithine Decarboxylase, Chain A, domain 1"/>
    <property type="match status" value="1"/>
</dbReference>
<keyword evidence="5 7" id="KW-0663">Pyridoxal phosphate</keyword>
<organism evidence="9 10">
    <name type="scientific">Novosphingobium clariflavum</name>
    <dbReference type="NCBI Taxonomy" id="2029884"/>
    <lineage>
        <taxon>Bacteria</taxon>
        <taxon>Pseudomonadati</taxon>
        <taxon>Pseudomonadota</taxon>
        <taxon>Alphaproteobacteria</taxon>
        <taxon>Sphingomonadales</taxon>
        <taxon>Sphingomonadaceae</taxon>
        <taxon>Novosphingobium</taxon>
    </lineage>
</organism>
<dbReference type="InterPro" id="IPR001608">
    <property type="entry name" value="Ala_racemase_N"/>
</dbReference>
<proteinExistence type="inferred from homology"/>
<evidence type="ECO:0000313" key="9">
    <source>
        <dbReference type="EMBL" id="MFC0685465.1"/>
    </source>
</evidence>
<feature type="active site" description="Proton acceptor; specific for D-alanine" evidence="7">
    <location>
        <position position="35"/>
    </location>
</feature>
<evidence type="ECO:0000256" key="1">
    <source>
        <dbReference type="ARBA" id="ARBA00000316"/>
    </source>
</evidence>
<feature type="modified residue" description="N6-(pyridoxal phosphate)lysine" evidence="7">
    <location>
        <position position="35"/>
    </location>
</feature>
<dbReference type="Gene3D" id="3.20.20.10">
    <property type="entry name" value="Alanine racemase"/>
    <property type="match status" value="1"/>
</dbReference>
<dbReference type="Pfam" id="PF01168">
    <property type="entry name" value="Ala_racemase_N"/>
    <property type="match status" value="1"/>
</dbReference>
<gene>
    <name evidence="9" type="primary">alr</name>
    <name evidence="9" type="ORF">ACFFF8_12735</name>
</gene>
<dbReference type="SUPFAM" id="SSF50621">
    <property type="entry name" value="Alanine racemase C-terminal domain-like"/>
    <property type="match status" value="1"/>
</dbReference>
<feature type="binding site" evidence="7">
    <location>
        <position position="303"/>
    </location>
    <ligand>
        <name>substrate</name>
    </ligand>
</feature>
<dbReference type="RefSeq" id="WP_267222478.1">
    <property type="nucleotide sequence ID" value="NZ_JAPCWC010000015.1"/>
</dbReference>
<dbReference type="PRINTS" id="PR00992">
    <property type="entry name" value="ALARACEMASE"/>
</dbReference>
<evidence type="ECO:0000256" key="6">
    <source>
        <dbReference type="ARBA" id="ARBA00023235"/>
    </source>
</evidence>
<dbReference type="PROSITE" id="PS00395">
    <property type="entry name" value="ALANINE_RACEMASE"/>
    <property type="match status" value="1"/>
</dbReference>
<evidence type="ECO:0000256" key="4">
    <source>
        <dbReference type="ARBA" id="ARBA00013089"/>
    </source>
</evidence>
<dbReference type="Proteomes" id="UP001589858">
    <property type="component" value="Unassembled WGS sequence"/>
</dbReference>
<name>A0ABV6S889_9SPHN</name>
<keyword evidence="10" id="KW-1185">Reference proteome</keyword>
<feature type="domain" description="Alanine racemase C-terminal" evidence="8">
    <location>
        <begin position="234"/>
        <end position="360"/>
    </location>
</feature>
<dbReference type="SUPFAM" id="SSF51419">
    <property type="entry name" value="PLP-binding barrel"/>
    <property type="match status" value="1"/>
</dbReference>
<feature type="active site" description="Proton acceptor; specific for L-alanine" evidence="7">
    <location>
        <position position="255"/>
    </location>
</feature>
<dbReference type="HAMAP" id="MF_01201">
    <property type="entry name" value="Ala_racemase"/>
    <property type="match status" value="1"/>
</dbReference>
<comment type="caution">
    <text evidence="9">The sequence shown here is derived from an EMBL/GenBank/DDBJ whole genome shotgun (WGS) entry which is preliminary data.</text>
</comment>
<evidence type="ECO:0000259" key="8">
    <source>
        <dbReference type="SMART" id="SM01005"/>
    </source>
</evidence>
<comment type="similarity">
    <text evidence="3 7">Belongs to the alanine racemase family.</text>
</comment>
<evidence type="ECO:0000256" key="7">
    <source>
        <dbReference type="HAMAP-Rule" id="MF_01201"/>
    </source>
</evidence>
<dbReference type="InterPro" id="IPR000821">
    <property type="entry name" value="Ala_racemase"/>
</dbReference>
<dbReference type="SMART" id="SM01005">
    <property type="entry name" value="Ala_racemase_C"/>
    <property type="match status" value="1"/>
</dbReference>
<dbReference type="EMBL" id="JBHLTM010000050">
    <property type="protein sequence ID" value="MFC0685465.1"/>
    <property type="molecule type" value="Genomic_DNA"/>
</dbReference>
<evidence type="ECO:0000256" key="5">
    <source>
        <dbReference type="ARBA" id="ARBA00022898"/>
    </source>
</evidence>
<dbReference type="EC" id="5.1.1.1" evidence="4 7"/>
<accession>A0ABV6S889</accession>
<reference evidence="9 10" key="1">
    <citation type="submission" date="2024-09" db="EMBL/GenBank/DDBJ databases">
        <authorList>
            <person name="Sun Q."/>
            <person name="Mori K."/>
        </authorList>
    </citation>
    <scope>NUCLEOTIDE SEQUENCE [LARGE SCALE GENOMIC DNA]</scope>
    <source>
        <strain evidence="9 10">CICC 11035S</strain>
    </source>
</reference>
<comment type="pathway">
    <text evidence="7">Amino-acid biosynthesis; D-alanine biosynthesis; D-alanine from L-alanine: step 1/1.</text>
</comment>